<keyword evidence="1" id="KW-0066">ATP synthesis</keyword>
<feature type="domain" description="ATP synthase F1 complex delta/epsilon subunit N-terminal" evidence="2">
    <location>
        <begin position="4"/>
        <end position="81"/>
    </location>
</feature>
<dbReference type="EMBL" id="QOHL01000002">
    <property type="protein sequence ID" value="RZB13056.1"/>
    <property type="molecule type" value="Genomic_DNA"/>
</dbReference>
<dbReference type="OrthoDB" id="9799969at2"/>
<evidence type="ECO:0000313" key="4">
    <source>
        <dbReference type="Proteomes" id="UP000293377"/>
    </source>
</evidence>
<dbReference type="Proteomes" id="UP000293377">
    <property type="component" value="Unassembled WGS sequence"/>
</dbReference>
<dbReference type="RefSeq" id="WP_045171570.1">
    <property type="nucleotide sequence ID" value="NZ_QOHL01000002.1"/>
</dbReference>
<dbReference type="InterPro" id="IPR036771">
    <property type="entry name" value="ATPsynth_dsu/esu_N"/>
</dbReference>
<evidence type="ECO:0000256" key="1">
    <source>
        <dbReference type="ARBA" id="ARBA00023196"/>
    </source>
</evidence>
<dbReference type="SUPFAM" id="SSF51344">
    <property type="entry name" value="Epsilon subunit of F1F0-ATP synthase N-terminal domain"/>
    <property type="match status" value="1"/>
</dbReference>
<organism evidence="3 4">
    <name type="scientific">Ehrlichia minasensis</name>
    <dbReference type="NCBI Taxonomy" id="1242993"/>
    <lineage>
        <taxon>Bacteria</taxon>
        <taxon>Pseudomonadati</taxon>
        <taxon>Pseudomonadota</taxon>
        <taxon>Alphaproteobacteria</taxon>
        <taxon>Rickettsiales</taxon>
        <taxon>Anaplasmataceae</taxon>
        <taxon>Ehrlichia</taxon>
    </lineage>
</organism>
<gene>
    <name evidence="3" type="ORF">DRF75_01055</name>
</gene>
<dbReference type="GO" id="GO:0015986">
    <property type="term" value="P:proton motive force-driven ATP synthesis"/>
    <property type="evidence" value="ECO:0007669"/>
    <property type="project" value="InterPro"/>
</dbReference>
<protein>
    <recommendedName>
        <fullName evidence="2">ATP synthase F1 complex delta/epsilon subunit N-terminal domain-containing protein</fullName>
    </recommendedName>
</protein>
<dbReference type="STRING" id="1242993.ehr_00913"/>
<dbReference type="Pfam" id="PF02823">
    <property type="entry name" value="ATP-synt_DE_N"/>
    <property type="match status" value="1"/>
</dbReference>
<comment type="caution">
    <text evidence="3">The sequence shown here is derived from an EMBL/GenBank/DDBJ whole genome shotgun (WGS) entry which is preliminary data.</text>
</comment>
<dbReference type="AlphaFoldDB" id="A0A4Q6I8K6"/>
<proteinExistence type="predicted"/>
<evidence type="ECO:0000313" key="3">
    <source>
        <dbReference type="EMBL" id="RZB13056.1"/>
    </source>
</evidence>
<dbReference type="InterPro" id="IPR020546">
    <property type="entry name" value="ATP_synth_F1_dsu/esu_N"/>
</dbReference>
<dbReference type="GO" id="GO:0045259">
    <property type="term" value="C:proton-transporting ATP synthase complex"/>
    <property type="evidence" value="ECO:0007669"/>
    <property type="project" value="UniProtKB-KW"/>
</dbReference>
<evidence type="ECO:0000259" key="2">
    <source>
        <dbReference type="Pfam" id="PF02823"/>
    </source>
</evidence>
<keyword evidence="1" id="KW-0139">CF(1)</keyword>
<dbReference type="Gene3D" id="2.60.15.10">
    <property type="entry name" value="F0F1 ATP synthase delta/epsilon subunit, N-terminal"/>
    <property type="match status" value="1"/>
</dbReference>
<reference evidence="3 4" key="1">
    <citation type="submission" date="2018-06" db="EMBL/GenBank/DDBJ databases">
        <title>Complete Genome Sequence of Ehrlichia minasensis Isolated From Cattle.</title>
        <authorList>
            <person name="Aguiar D.M."/>
            <person name="Araujo J.P.A.Jr."/>
            <person name="Nakazato L."/>
            <person name="Bard E."/>
            <person name="Cabezas-Cruz A."/>
        </authorList>
    </citation>
    <scope>NUCLEOTIDE SEQUENCE [LARGE SCALE GENOMIC DNA]</scope>
    <source>
        <strain evidence="3 4">B11</strain>
    </source>
</reference>
<keyword evidence="4" id="KW-1185">Reference proteome</keyword>
<name>A0A4Q6I8K6_9RICK</name>
<sequence length="128" mass="14706">MKYLDVELITPDEFLDITNVLSVTSYTTDGEFVILPGHEKFMIELRSGLIKLKVGEDVCMFYILNPVLRVDSYNCKVIANQFINTCSVNAAILKEYKEDIEKILHLIDDETLLKMAKKQLTFIDNIIN</sequence>
<accession>A0A4Q6I8K6</accession>